<dbReference type="SUPFAM" id="SSF53822">
    <property type="entry name" value="Periplasmic binding protein-like I"/>
    <property type="match status" value="1"/>
</dbReference>
<gene>
    <name evidence="2" type="ORF">ZMTM_21620</name>
</gene>
<dbReference type="Gene3D" id="3.40.50.2300">
    <property type="match status" value="2"/>
</dbReference>
<proteinExistence type="predicted"/>
<dbReference type="AlphaFoldDB" id="A0A8D5K1M5"/>
<dbReference type="GO" id="GO:0009252">
    <property type="term" value="P:peptidoglycan biosynthetic process"/>
    <property type="evidence" value="ECO:0007669"/>
    <property type="project" value="TreeGrafter"/>
</dbReference>
<dbReference type="RefSeq" id="WP_221763947.1">
    <property type="nucleotide sequence ID" value="NZ_AP024110.1"/>
</dbReference>
<dbReference type="PANTHER" id="PTHR38038:SF1">
    <property type="entry name" value="PENICILLIN-BINDING PROTEIN ACTIVATOR LPOA"/>
    <property type="match status" value="1"/>
</dbReference>
<dbReference type="InterPro" id="IPR028082">
    <property type="entry name" value="Peripla_BP_I"/>
</dbReference>
<organism evidence="2 3">
    <name type="scientific">Methyloradius palustris</name>
    <dbReference type="NCBI Taxonomy" id="2778876"/>
    <lineage>
        <taxon>Bacteria</taxon>
        <taxon>Pseudomonadati</taxon>
        <taxon>Pseudomonadota</taxon>
        <taxon>Betaproteobacteria</taxon>
        <taxon>Nitrosomonadales</taxon>
        <taxon>Methylophilaceae</taxon>
        <taxon>Methyloradius</taxon>
    </lineage>
</organism>
<protein>
    <submittedName>
        <fullName evidence="2">Penicillin-binding protein activator</fullName>
    </submittedName>
</protein>
<dbReference type="GO" id="GO:0031241">
    <property type="term" value="C:periplasmic side of cell outer membrane"/>
    <property type="evidence" value="ECO:0007669"/>
    <property type="project" value="TreeGrafter"/>
</dbReference>
<dbReference type="Pfam" id="PF04348">
    <property type="entry name" value="LppC"/>
    <property type="match status" value="1"/>
</dbReference>
<dbReference type="Proteomes" id="UP000826722">
    <property type="component" value="Chromosome"/>
</dbReference>
<keyword evidence="3" id="KW-1185">Reference proteome</keyword>
<accession>A0A8D5K1M5</accession>
<dbReference type="CDD" id="cd06339">
    <property type="entry name" value="PBP1_YraM_LppC_lipoprotein-like"/>
    <property type="match status" value="1"/>
</dbReference>
<dbReference type="PANTHER" id="PTHR38038">
    <property type="entry name" value="PENICILLIN-BINDING PROTEIN ACTIVATOR LPOA"/>
    <property type="match status" value="1"/>
</dbReference>
<evidence type="ECO:0000313" key="3">
    <source>
        <dbReference type="Proteomes" id="UP000826722"/>
    </source>
</evidence>
<dbReference type="EMBL" id="AP024110">
    <property type="protein sequence ID" value="BCM25903.1"/>
    <property type="molecule type" value="Genomic_DNA"/>
</dbReference>
<evidence type="ECO:0000313" key="2">
    <source>
        <dbReference type="EMBL" id="BCM25903.1"/>
    </source>
</evidence>
<keyword evidence="1" id="KW-0472">Membrane</keyword>
<dbReference type="Gene3D" id="1.25.40.650">
    <property type="match status" value="1"/>
</dbReference>
<sequence length="552" mass="59761">MTQRLLTLFSSLFLAFYLFNTGIGLAATADKKTPEVLLSDGLNCLKKHDFACAQLTLAKIPSQSAYAKILDGSIGVTQNDVDRAFRLLLPLQADSTITPTASASLHASLALAYEQQSDPLRALEQRVTAETYLSDPSSIQNLQSQTWQALTKLSKDTLVEMRGDSLDTTMQGWIDLILAANTYPQNAQNIINWRNAYPDHPASPTIAEMLISKLSINTPATSAPYTAVSTNNTGQIALILPYLVESFYSASDSIERGFMAAQAEDKGTSAVKTYGSSGKPEEITALYQQAITDGAQYVVGPLTKDEVSALTNTNLSVPTLVLNIPEGLKQAKNQYAYGLSIDNEAQQIVKTARSLGMQTATVILVDDSLENRMTKAFTDAWTADGGQIKLQMAINPTTDLNTIKSDISTTPSDMIFLAATAENARSLRPYLDAATPTFSLSHIFAGIPSNPDDAPLTGIRFMDMPWVLDSNHDAFPAYVKASSELAPGELQRWFALGVDAYKLITLIGQHPTQTVSFRGLTGRVKLEPTGEISRELAIASFGKDNIVLEKSP</sequence>
<reference evidence="2" key="1">
    <citation type="journal article" date="2021" name="Arch. Microbiol.">
        <title>Methyloradius palustris gen. nov., sp. nov., a methanol-oxidizing bacterium isolated from snow.</title>
        <authorList>
            <person name="Miyadera T."/>
            <person name="Kojima H."/>
            <person name="Fukui M."/>
        </authorList>
    </citation>
    <scope>NUCLEOTIDE SEQUENCE</scope>
    <source>
        <strain evidence="2">Zm11</strain>
    </source>
</reference>
<name>A0A8D5K1M5_9PROT</name>
<dbReference type="GO" id="GO:0030234">
    <property type="term" value="F:enzyme regulator activity"/>
    <property type="evidence" value="ECO:0007669"/>
    <property type="project" value="TreeGrafter"/>
</dbReference>
<evidence type="ECO:0000256" key="1">
    <source>
        <dbReference type="ARBA" id="ARBA00023136"/>
    </source>
</evidence>
<dbReference type="InterPro" id="IPR007443">
    <property type="entry name" value="LpoA"/>
</dbReference>
<dbReference type="KEGG" id="mpau:ZMTM_21620"/>